<reference evidence="4" key="1">
    <citation type="journal article" date="2019" name="Int. J. Syst. Evol. Microbiol.">
        <title>The Global Catalogue of Microorganisms (GCM) 10K type strain sequencing project: providing services to taxonomists for standard genome sequencing and annotation.</title>
        <authorList>
            <consortium name="The Broad Institute Genomics Platform"/>
            <consortium name="The Broad Institute Genome Sequencing Center for Infectious Disease"/>
            <person name="Wu L."/>
            <person name="Ma J."/>
        </authorList>
    </citation>
    <scope>NUCLEOTIDE SEQUENCE [LARGE SCALE GENOMIC DNA]</scope>
    <source>
        <strain evidence="4">JCM 3369</strain>
    </source>
</reference>
<evidence type="ECO:0000256" key="2">
    <source>
        <dbReference type="SAM" id="Phobius"/>
    </source>
</evidence>
<comment type="caution">
    <text evidence="3">The sequence shown here is derived from an EMBL/GenBank/DDBJ whole genome shotgun (WGS) entry which is preliminary data.</text>
</comment>
<dbReference type="SUPFAM" id="SSF53474">
    <property type="entry name" value="alpha/beta-Hydrolases"/>
    <property type="match status" value="1"/>
</dbReference>
<proteinExistence type="predicted"/>
<feature type="transmembrane region" description="Helical" evidence="2">
    <location>
        <begin position="39"/>
        <end position="60"/>
    </location>
</feature>
<evidence type="ECO:0000313" key="3">
    <source>
        <dbReference type="EMBL" id="MFC6884061.1"/>
    </source>
</evidence>
<feature type="transmembrane region" description="Helical" evidence="2">
    <location>
        <begin position="6"/>
        <end position="27"/>
    </location>
</feature>
<feature type="region of interest" description="Disordered" evidence="1">
    <location>
        <begin position="209"/>
        <end position="240"/>
    </location>
</feature>
<sequence>MEPTSAGLLGLVCVLAAAAFGAAVVLWPRAAGSGLRPIAARSGLLLTCQVLLTAAIVLVANRYFVFYATWNDLLGGTNVKVQVKQVQPSLGKEADPSGLVHRNGTDLAPVRRGRAHDPAKDGRVDHLRLRGARSGLDAEAYVYLPPQYFQPAYAKKRLPVVLLLSGGRSDGKLTWIKDANVPAAAAEAVRTGRAQPAVYGMVRSVRGLTPSPHPPAGSLAGQGLPKGGTTGIRPSACLDLPGQGGGQAETFYAQDLPTALAQTYRLPRARGGWAAAGFGTSGQCALRLAMLHSDRFAVGASVAGRLTGPPTTPESNAPRPDLYGGSKVFEQDNDLHWRLEHLPPPPVSVLLADGSAGGRAEAAERFRGLVKPPMRAETFLKPAAPATLKEWRPMVPHVLEWLSARLRGE</sequence>
<dbReference type="Gene3D" id="3.40.50.1820">
    <property type="entry name" value="alpha/beta hydrolase"/>
    <property type="match status" value="1"/>
</dbReference>
<evidence type="ECO:0000313" key="4">
    <source>
        <dbReference type="Proteomes" id="UP001596380"/>
    </source>
</evidence>
<keyword evidence="2" id="KW-0472">Membrane</keyword>
<gene>
    <name evidence="3" type="ORF">ACFQKB_30175</name>
</gene>
<dbReference type="EMBL" id="JBHSXS010000024">
    <property type="protein sequence ID" value="MFC6884061.1"/>
    <property type="molecule type" value="Genomic_DNA"/>
</dbReference>
<dbReference type="PANTHER" id="PTHR48098:SF1">
    <property type="entry name" value="DIACYLGLYCEROL ACYLTRANSFERASE_MYCOLYLTRANSFERASE AG85A"/>
    <property type="match status" value="1"/>
</dbReference>
<keyword evidence="2" id="KW-1133">Transmembrane helix</keyword>
<dbReference type="RefSeq" id="WP_378063754.1">
    <property type="nucleotide sequence ID" value="NZ_JBHSXS010000024.1"/>
</dbReference>
<dbReference type="InterPro" id="IPR029058">
    <property type="entry name" value="AB_hydrolase_fold"/>
</dbReference>
<organism evidence="3 4">
    <name type="scientific">Actinomadura yumaensis</name>
    <dbReference type="NCBI Taxonomy" id="111807"/>
    <lineage>
        <taxon>Bacteria</taxon>
        <taxon>Bacillati</taxon>
        <taxon>Actinomycetota</taxon>
        <taxon>Actinomycetes</taxon>
        <taxon>Streptosporangiales</taxon>
        <taxon>Thermomonosporaceae</taxon>
        <taxon>Actinomadura</taxon>
    </lineage>
</organism>
<dbReference type="PANTHER" id="PTHR48098">
    <property type="entry name" value="ENTEROCHELIN ESTERASE-RELATED"/>
    <property type="match status" value="1"/>
</dbReference>
<dbReference type="Proteomes" id="UP001596380">
    <property type="component" value="Unassembled WGS sequence"/>
</dbReference>
<keyword evidence="2" id="KW-0812">Transmembrane</keyword>
<evidence type="ECO:0000256" key="1">
    <source>
        <dbReference type="SAM" id="MobiDB-lite"/>
    </source>
</evidence>
<name>A0ABW2CTV0_9ACTN</name>
<accession>A0ABW2CTV0</accession>
<keyword evidence="4" id="KW-1185">Reference proteome</keyword>
<protein>
    <recommendedName>
        <fullName evidence="5">Esterase</fullName>
    </recommendedName>
</protein>
<dbReference type="InterPro" id="IPR050583">
    <property type="entry name" value="Mycobacterial_A85_antigen"/>
</dbReference>
<feature type="region of interest" description="Disordered" evidence="1">
    <location>
        <begin position="92"/>
        <end position="121"/>
    </location>
</feature>
<evidence type="ECO:0008006" key="5">
    <source>
        <dbReference type="Google" id="ProtNLM"/>
    </source>
</evidence>